<dbReference type="SMART" id="SM00906">
    <property type="entry name" value="Fungal_trans"/>
    <property type="match status" value="1"/>
</dbReference>
<keyword evidence="7" id="KW-0539">Nucleus</keyword>
<feature type="non-terminal residue" evidence="10">
    <location>
        <position position="1"/>
    </location>
</feature>
<dbReference type="PANTHER" id="PTHR47782:SF12">
    <property type="entry name" value="ZN(II)2CYS6 TRANSCRIPTION FACTOR (EUROFUNG)"/>
    <property type="match status" value="1"/>
</dbReference>
<feature type="compositionally biased region" description="Pro residues" evidence="8">
    <location>
        <begin position="47"/>
        <end position="57"/>
    </location>
</feature>
<feature type="non-terminal residue" evidence="10">
    <location>
        <position position="610"/>
    </location>
</feature>
<evidence type="ECO:0000256" key="2">
    <source>
        <dbReference type="ARBA" id="ARBA00022723"/>
    </source>
</evidence>
<keyword evidence="6" id="KW-0804">Transcription</keyword>
<gene>
    <name evidence="10" type="ORF">CSOL1703_00017167</name>
</gene>
<name>A0A9N9ZF85_9HYPO</name>
<dbReference type="PANTHER" id="PTHR47782">
    <property type="entry name" value="ZN(II)2CYS6 TRANSCRIPTION FACTOR (EUROFUNG)-RELATED"/>
    <property type="match status" value="1"/>
</dbReference>
<evidence type="ECO:0000256" key="8">
    <source>
        <dbReference type="SAM" id="MobiDB-lite"/>
    </source>
</evidence>
<dbReference type="EMBL" id="CABFOC020000054">
    <property type="protein sequence ID" value="CAH0055262.1"/>
    <property type="molecule type" value="Genomic_DNA"/>
</dbReference>
<keyword evidence="5" id="KW-0238">DNA-binding</keyword>
<dbReference type="Proteomes" id="UP000775872">
    <property type="component" value="Unassembled WGS sequence"/>
</dbReference>
<reference evidence="11" key="1">
    <citation type="submission" date="2019-06" db="EMBL/GenBank/DDBJ databases">
        <authorList>
            <person name="Broberg M."/>
        </authorList>
    </citation>
    <scope>NUCLEOTIDE SEQUENCE [LARGE SCALE GENOMIC DNA]</scope>
</reference>
<sequence length="610" mass="68388">CLVEDPATRRHQPRNYVDVLEQRVAYLEGALRQCRPELAHDHLVSPNNPPLEPPSTSPFPNQTGSNVAGEQPNSGRAEGIDDAPENLNDLASKVGLLSLNAAGAEPHYLGSSSTFAFSRLITASLRHGVSNPSSATHNSRIDQRAGGDLAIHPGAYQLPDFEAALQLSNAYFHNIHPQYPFLHEPTFRAWETTSFSHPTELEARPSDPTPLFFLNMMYAEPILARNNYEAVQAILCCAVYSLRSSIGTSHWKLAGLALRQCIDLGYHRKLSGRHSSNIDPLRLELRKRIFWCAYSMDSQSSIMLGRPQGIPYQEMDAEFPMDVEDSSITSDGIFTFSHDSSLGDLPTVMARAIHHFRIRKLMSRIHSALYSDVTICDPSDETYRLQVAKFRTEVDNWRASAPIVPYKGQELSLFATPAWFDLEYNYVLLQLYRRQITHGQTDPTDPAILTCLLQAAQSMCQTYRRLYLQRSMTCTWAALHEVFLAGLMYLHCVWTFPTAREAHMQGQVHSTCGNCTVVLVIMAERWHEAATYRDIFETLANRTMAMVDQKTSLSPPLLANAAEPTNLTGGDLAEHMALIDEMDIPEGFDELLMGLVGDSHQQWLLGDHQM</sequence>
<dbReference type="GO" id="GO:0000981">
    <property type="term" value="F:DNA-binding transcription factor activity, RNA polymerase II-specific"/>
    <property type="evidence" value="ECO:0007669"/>
    <property type="project" value="TreeGrafter"/>
</dbReference>
<dbReference type="Pfam" id="PF04082">
    <property type="entry name" value="Fungal_trans"/>
    <property type="match status" value="1"/>
</dbReference>
<feature type="compositionally biased region" description="Polar residues" evidence="8">
    <location>
        <begin position="62"/>
        <end position="74"/>
    </location>
</feature>
<dbReference type="CDD" id="cd12148">
    <property type="entry name" value="fungal_TF_MHR"/>
    <property type="match status" value="1"/>
</dbReference>
<comment type="caution">
    <text evidence="10">The sequence shown here is derived from an EMBL/GenBank/DDBJ whole genome shotgun (WGS) entry which is preliminary data.</text>
</comment>
<feature type="domain" description="Xylanolytic transcriptional activator regulatory" evidence="9">
    <location>
        <begin position="250"/>
        <end position="326"/>
    </location>
</feature>
<dbReference type="GO" id="GO:0008270">
    <property type="term" value="F:zinc ion binding"/>
    <property type="evidence" value="ECO:0007669"/>
    <property type="project" value="InterPro"/>
</dbReference>
<evidence type="ECO:0000313" key="10">
    <source>
        <dbReference type="EMBL" id="CAH0055262.1"/>
    </source>
</evidence>
<evidence type="ECO:0000256" key="1">
    <source>
        <dbReference type="ARBA" id="ARBA00004123"/>
    </source>
</evidence>
<keyword evidence="3" id="KW-0862">Zinc</keyword>
<dbReference type="InterPro" id="IPR007219">
    <property type="entry name" value="XnlR_reg_dom"/>
</dbReference>
<evidence type="ECO:0000256" key="3">
    <source>
        <dbReference type="ARBA" id="ARBA00022833"/>
    </source>
</evidence>
<reference evidence="10 11" key="2">
    <citation type="submission" date="2021-10" db="EMBL/GenBank/DDBJ databases">
        <authorList>
            <person name="Piombo E."/>
        </authorList>
    </citation>
    <scope>NUCLEOTIDE SEQUENCE [LARGE SCALE GENOMIC DNA]</scope>
</reference>
<feature type="region of interest" description="Disordered" evidence="8">
    <location>
        <begin position="41"/>
        <end position="85"/>
    </location>
</feature>
<dbReference type="GO" id="GO:0043565">
    <property type="term" value="F:sequence-specific DNA binding"/>
    <property type="evidence" value="ECO:0007669"/>
    <property type="project" value="TreeGrafter"/>
</dbReference>
<evidence type="ECO:0000256" key="6">
    <source>
        <dbReference type="ARBA" id="ARBA00023163"/>
    </source>
</evidence>
<proteinExistence type="predicted"/>
<dbReference type="GO" id="GO:0045944">
    <property type="term" value="P:positive regulation of transcription by RNA polymerase II"/>
    <property type="evidence" value="ECO:0007669"/>
    <property type="project" value="TreeGrafter"/>
</dbReference>
<evidence type="ECO:0000256" key="5">
    <source>
        <dbReference type="ARBA" id="ARBA00023125"/>
    </source>
</evidence>
<evidence type="ECO:0000256" key="4">
    <source>
        <dbReference type="ARBA" id="ARBA00023015"/>
    </source>
</evidence>
<accession>A0A9N9ZF85</accession>
<evidence type="ECO:0000313" key="11">
    <source>
        <dbReference type="Proteomes" id="UP000775872"/>
    </source>
</evidence>
<evidence type="ECO:0000256" key="7">
    <source>
        <dbReference type="ARBA" id="ARBA00023242"/>
    </source>
</evidence>
<organism evidence="10 11">
    <name type="scientific">Clonostachys solani</name>
    <dbReference type="NCBI Taxonomy" id="160281"/>
    <lineage>
        <taxon>Eukaryota</taxon>
        <taxon>Fungi</taxon>
        <taxon>Dikarya</taxon>
        <taxon>Ascomycota</taxon>
        <taxon>Pezizomycotina</taxon>
        <taxon>Sordariomycetes</taxon>
        <taxon>Hypocreomycetidae</taxon>
        <taxon>Hypocreales</taxon>
        <taxon>Bionectriaceae</taxon>
        <taxon>Clonostachys</taxon>
    </lineage>
</organism>
<dbReference type="GO" id="GO:0006351">
    <property type="term" value="P:DNA-templated transcription"/>
    <property type="evidence" value="ECO:0007669"/>
    <property type="project" value="InterPro"/>
</dbReference>
<dbReference type="GO" id="GO:0005634">
    <property type="term" value="C:nucleus"/>
    <property type="evidence" value="ECO:0007669"/>
    <property type="project" value="UniProtKB-SubCell"/>
</dbReference>
<dbReference type="CDD" id="cd14723">
    <property type="entry name" value="ZIP_Ppr1"/>
    <property type="match status" value="1"/>
</dbReference>
<dbReference type="InterPro" id="IPR052202">
    <property type="entry name" value="Yeast_MetPath_Reg"/>
</dbReference>
<protein>
    <recommendedName>
        <fullName evidence="9">Xylanolytic transcriptional activator regulatory domain-containing protein</fullName>
    </recommendedName>
</protein>
<dbReference type="OrthoDB" id="189997at2759"/>
<keyword evidence="4" id="KW-0805">Transcription regulation</keyword>
<keyword evidence="11" id="KW-1185">Reference proteome</keyword>
<comment type="subcellular location">
    <subcellularLocation>
        <location evidence="1">Nucleus</location>
    </subcellularLocation>
</comment>
<dbReference type="AlphaFoldDB" id="A0A9N9ZF85"/>
<keyword evidence="2" id="KW-0479">Metal-binding</keyword>
<evidence type="ECO:0000259" key="9">
    <source>
        <dbReference type="SMART" id="SM00906"/>
    </source>
</evidence>